<dbReference type="AlphaFoldDB" id="A0A2I0IEP0"/>
<feature type="compositionally biased region" description="Polar residues" evidence="1">
    <location>
        <begin position="1"/>
        <end position="11"/>
    </location>
</feature>
<accession>A0A2I0IEP0</accession>
<protein>
    <submittedName>
        <fullName evidence="2">Uncharacterized protein</fullName>
    </submittedName>
</protein>
<keyword evidence="3" id="KW-1185">Reference proteome</keyword>
<dbReference type="Proteomes" id="UP000233551">
    <property type="component" value="Unassembled WGS sequence"/>
</dbReference>
<evidence type="ECO:0000313" key="3">
    <source>
        <dbReference type="Proteomes" id="UP000233551"/>
    </source>
</evidence>
<reference evidence="2 3" key="1">
    <citation type="submission" date="2017-11" db="EMBL/GenBank/DDBJ databases">
        <title>De-novo sequencing of pomegranate (Punica granatum L.) genome.</title>
        <authorList>
            <person name="Akparov Z."/>
            <person name="Amiraslanov A."/>
            <person name="Hajiyeva S."/>
            <person name="Abbasov M."/>
            <person name="Kaur K."/>
            <person name="Hamwieh A."/>
            <person name="Solovyev V."/>
            <person name="Salamov A."/>
            <person name="Braich B."/>
            <person name="Kosarev P."/>
            <person name="Mahmoud A."/>
            <person name="Hajiyev E."/>
            <person name="Babayeva S."/>
            <person name="Izzatullayeva V."/>
            <person name="Mammadov A."/>
            <person name="Mammadov A."/>
            <person name="Sharifova S."/>
            <person name="Ojaghi J."/>
            <person name="Eynullazada K."/>
            <person name="Bayramov B."/>
            <person name="Abdulazimova A."/>
            <person name="Shahmuradov I."/>
        </authorList>
    </citation>
    <scope>NUCLEOTIDE SEQUENCE [LARGE SCALE GENOMIC DNA]</scope>
    <source>
        <strain evidence="3">cv. AG2017</strain>
        <tissue evidence="2">Leaf</tissue>
    </source>
</reference>
<proteinExistence type="predicted"/>
<feature type="region of interest" description="Disordered" evidence="1">
    <location>
        <begin position="1"/>
        <end position="44"/>
    </location>
</feature>
<comment type="caution">
    <text evidence="2">The sequence shown here is derived from an EMBL/GenBank/DDBJ whole genome shotgun (WGS) entry which is preliminary data.</text>
</comment>
<dbReference type="EMBL" id="PGOL01003155">
    <property type="protein sequence ID" value="PKI42461.1"/>
    <property type="molecule type" value="Genomic_DNA"/>
</dbReference>
<organism evidence="2 3">
    <name type="scientific">Punica granatum</name>
    <name type="common">Pomegranate</name>
    <dbReference type="NCBI Taxonomy" id="22663"/>
    <lineage>
        <taxon>Eukaryota</taxon>
        <taxon>Viridiplantae</taxon>
        <taxon>Streptophyta</taxon>
        <taxon>Embryophyta</taxon>
        <taxon>Tracheophyta</taxon>
        <taxon>Spermatophyta</taxon>
        <taxon>Magnoliopsida</taxon>
        <taxon>eudicotyledons</taxon>
        <taxon>Gunneridae</taxon>
        <taxon>Pentapetalae</taxon>
        <taxon>rosids</taxon>
        <taxon>malvids</taxon>
        <taxon>Myrtales</taxon>
        <taxon>Lythraceae</taxon>
        <taxon>Punica</taxon>
    </lineage>
</organism>
<gene>
    <name evidence="2" type="ORF">CRG98_037134</name>
</gene>
<name>A0A2I0IEP0_PUNGR</name>
<sequence>MEMMRGSQSGTERAISSAQGGGGGSGSNRIAAINVDTSSTPTGPVVSINDHNKHFDKDTDHQVSLISPYNSASHHLLVFPAVHPETFPVDSDGVLALSIRWFVDMSPVS</sequence>
<evidence type="ECO:0000256" key="1">
    <source>
        <dbReference type="SAM" id="MobiDB-lite"/>
    </source>
</evidence>
<evidence type="ECO:0000313" key="2">
    <source>
        <dbReference type="EMBL" id="PKI42461.1"/>
    </source>
</evidence>